<keyword evidence="2" id="KW-1185">Reference proteome</keyword>
<dbReference type="InterPro" id="IPR032710">
    <property type="entry name" value="NTF2-like_dom_sf"/>
</dbReference>
<comment type="caution">
    <text evidence="1">The sequence shown here is derived from an EMBL/GenBank/DDBJ whole genome shotgun (WGS) entry which is preliminary data.</text>
</comment>
<proteinExistence type="predicted"/>
<protein>
    <recommendedName>
        <fullName evidence="3">SnoaL-like protein</fullName>
    </recommendedName>
</protein>
<dbReference type="EMBL" id="JAMTCO010000008">
    <property type="protein sequence ID" value="MCP2271175.1"/>
    <property type="molecule type" value="Genomic_DNA"/>
</dbReference>
<accession>A0ABT1IEY3</accession>
<name>A0ABT1IEY3_9PSEU</name>
<sequence length="136" mass="15115">MPNPADFADRYVALWNEPDADARRTAIAELWAPDGRHILQPPRETVDSAAALGLAATFEAHGHRELEQRVRLAYDEFVAPGHFTFRRRPEVTKVSDAIKFTWEMVSATGEVAGVGTEFLLVDSAGQIVADYQFIES</sequence>
<evidence type="ECO:0000313" key="1">
    <source>
        <dbReference type="EMBL" id="MCP2271175.1"/>
    </source>
</evidence>
<dbReference type="RefSeq" id="WP_253888123.1">
    <property type="nucleotide sequence ID" value="NZ_BAAAVB010000014.1"/>
</dbReference>
<evidence type="ECO:0008006" key="3">
    <source>
        <dbReference type="Google" id="ProtNLM"/>
    </source>
</evidence>
<dbReference type="Proteomes" id="UP001205185">
    <property type="component" value="Unassembled WGS sequence"/>
</dbReference>
<reference evidence="1 2" key="1">
    <citation type="submission" date="2022-06" db="EMBL/GenBank/DDBJ databases">
        <title>Genomic Encyclopedia of Archaeal and Bacterial Type Strains, Phase II (KMG-II): from individual species to whole genera.</title>
        <authorList>
            <person name="Goeker M."/>
        </authorList>
    </citation>
    <scope>NUCLEOTIDE SEQUENCE [LARGE SCALE GENOMIC DNA]</scope>
    <source>
        <strain evidence="1 2">DSM 44255</strain>
    </source>
</reference>
<gene>
    <name evidence="1" type="ORF">LV75_003687</name>
</gene>
<dbReference type="Gene3D" id="3.10.450.50">
    <property type="match status" value="1"/>
</dbReference>
<dbReference type="SUPFAM" id="SSF54427">
    <property type="entry name" value="NTF2-like"/>
    <property type="match status" value="1"/>
</dbReference>
<organism evidence="1 2">
    <name type="scientific">Actinokineospora diospyrosa</name>
    <dbReference type="NCBI Taxonomy" id="103728"/>
    <lineage>
        <taxon>Bacteria</taxon>
        <taxon>Bacillati</taxon>
        <taxon>Actinomycetota</taxon>
        <taxon>Actinomycetes</taxon>
        <taxon>Pseudonocardiales</taxon>
        <taxon>Pseudonocardiaceae</taxon>
        <taxon>Actinokineospora</taxon>
    </lineage>
</organism>
<evidence type="ECO:0000313" key="2">
    <source>
        <dbReference type="Proteomes" id="UP001205185"/>
    </source>
</evidence>